<protein>
    <recommendedName>
        <fullName evidence="5">Coiled-coil domain-containing protein 13</fullName>
    </recommendedName>
</protein>
<dbReference type="EMBL" id="JALNTZ010000006">
    <property type="protein sequence ID" value="KAJ3648730.1"/>
    <property type="molecule type" value="Genomic_DNA"/>
</dbReference>
<dbReference type="GO" id="GO:1905515">
    <property type="term" value="P:non-motile cilium assembly"/>
    <property type="evidence" value="ECO:0007669"/>
    <property type="project" value="TreeGrafter"/>
</dbReference>
<keyword evidence="1" id="KW-0175">Coiled coil</keyword>
<dbReference type="GO" id="GO:0034451">
    <property type="term" value="C:centriolar satellite"/>
    <property type="evidence" value="ECO:0007669"/>
    <property type="project" value="TreeGrafter"/>
</dbReference>
<feature type="coiled-coil region" evidence="1">
    <location>
        <begin position="248"/>
        <end position="289"/>
    </location>
</feature>
<dbReference type="PANTHER" id="PTHR31935">
    <property type="entry name" value="COILED-COIL DOMAIN-CONTAINING PROTEIN 13"/>
    <property type="match status" value="1"/>
</dbReference>
<evidence type="ECO:0008006" key="5">
    <source>
        <dbReference type="Google" id="ProtNLM"/>
    </source>
</evidence>
<feature type="coiled-coil region" evidence="1">
    <location>
        <begin position="322"/>
        <end position="356"/>
    </location>
</feature>
<evidence type="ECO:0000313" key="4">
    <source>
        <dbReference type="Proteomes" id="UP001168821"/>
    </source>
</evidence>
<feature type="region of interest" description="Disordered" evidence="2">
    <location>
        <begin position="134"/>
        <end position="154"/>
    </location>
</feature>
<name>A0AA38I3F9_9CUCU</name>
<dbReference type="Proteomes" id="UP001168821">
    <property type="component" value="Unassembled WGS sequence"/>
</dbReference>
<sequence>MDKKLVSSTTLDVHGNLNLSSINFPKFSSVTASEELNDYLRDQLHQMKLENEALQEKVSIKTLQNEQDELKIQELSEKITSYESCCGSNEFMSSTQLANSKIIELSKKLREKNSEIETYKSKCLKHENMLSELKAKSEQSQPPEKQENSPPDVDEIKKLQDKLTHVTSKWTEEKNLNLQLKKDLKMANKWLIQEIGEKFENLVNLNNGGSNWRGRAQIICDLQQKNQELREKLKYCQDNFSNSDVNLVKCDNKKLETLNKENTELKNNYLDTKRKFDVLKARCKVLENEYTFFKTKLSNLSETHDEDQHTIAKLTSQVSHFNELKNEDLKQKDQIIKNLHEENEALRIELAREKCVSENKSKQLLEKNDDIKLLNKRIRSSRPSSSYVHRPENPETRTINKLKVERLRLLELTELQSSRLEQERNTHFKTQQQLRQEKQKRAKLEANLARLQLEQSSARSGYASRMNTPKQPEYDLQDKLELAEENIKALSTRLEIESMERKHDLEKFCNTLKNCTCN</sequence>
<evidence type="ECO:0000256" key="2">
    <source>
        <dbReference type="SAM" id="MobiDB-lite"/>
    </source>
</evidence>
<feature type="coiled-coil region" evidence="1">
    <location>
        <begin position="420"/>
        <end position="500"/>
    </location>
</feature>
<dbReference type="AlphaFoldDB" id="A0AA38I3F9"/>
<dbReference type="GO" id="GO:0031122">
    <property type="term" value="P:cytoplasmic microtubule organization"/>
    <property type="evidence" value="ECO:0007669"/>
    <property type="project" value="TreeGrafter"/>
</dbReference>
<organism evidence="3 4">
    <name type="scientific">Zophobas morio</name>
    <dbReference type="NCBI Taxonomy" id="2755281"/>
    <lineage>
        <taxon>Eukaryota</taxon>
        <taxon>Metazoa</taxon>
        <taxon>Ecdysozoa</taxon>
        <taxon>Arthropoda</taxon>
        <taxon>Hexapoda</taxon>
        <taxon>Insecta</taxon>
        <taxon>Pterygota</taxon>
        <taxon>Neoptera</taxon>
        <taxon>Endopterygota</taxon>
        <taxon>Coleoptera</taxon>
        <taxon>Polyphaga</taxon>
        <taxon>Cucujiformia</taxon>
        <taxon>Tenebrionidae</taxon>
        <taxon>Zophobas</taxon>
    </lineage>
</organism>
<dbReference type="PANTHER" id="PTHR31935:SF1">
    <property type="entry name" value="COILED-COIL DOMAIN-CONTAINING PROTEIN 13"/>
    <property type="match status" value="1"/>
</dbReference>
<evidence type="ECO:0000256" key="1">
    <source>
        <dbReference type="SAM" id="Coils"/>
    </source>
</evidence>
<feature type="coiled-coil region" evidence="1">
    <location>
        <begin position="37"/>
        <end position="66"/>
    </location>
</feature>
<gene>
    <name evidence="3" type="ORF">Zmor_020509</name>
</gene>
<keyword evidence="4" id="KW-1185">Reference proteome</keyword>
<proteinExistence type="predicted"/>
<accession>A0AA38I3F9</accession>
<reference evidence="3" key="1">
    <citation type="journal article" date="2023" name="G3 (Bethesda)">
        <title>Whole genome assemblies of Zophobas morio and Tenebrio molitor.</title>
        <authorList>
            <person name="Kaur S."/>
            <person name="Stinson S.A."/>
            <person name="diCenzo G.C."/>
        </authorList>
    </citation>
    <scope>NUCLEOTIDE SEQUENCE</scope>
    <source>
        <strain evidence="3">QUZm001</strain>
    </source>
</reference>
<comment type="caution">
    <text evidence="3">The sequence shown here is derived from an EMBL/GenBank/DDBJ whole genome shotgun (WGS) entry which is preliminary data.</text>
</comment>
<evidence type="ECO:0000313" key="3">
    <source>
        <dbReference type="EMBL" id="KAJ3648730.1"/>
    </source>
</evidence>
<dbReference type="InterPro" id="IPR038929">
    <property type="entry name" value="CCDC13"/>
</dbReference>